<name>A0A8D5U7M5_9CREN</name>
<keyword evidence="2" id="KW-1185">Reference proteome</keyword>
<dbReference type="KEGG" id="csty:KN1_21150"/>
<dbReference type="RefSeq" id="WP_221287472.1">
    <property type="nucleotide sequence ID" value="NZ_AP024597.1"/>
</dbReference>
<dbReference type="GeneID" id="66163848"/>
<gene>
    <name evidence="1" type="ORF">KN1_21150</name>
</gene>
<sequence length="90" mass="10078">MISPDKVFANLESVLNSNEQMLVNKREVEIVWAVRVTNKTATGFAKIDNTLLPFRVTVEDGVGVRIGDISFTLKEKTVEVALEEIEADKR</sequence>
<evidence type="ECO:0000313" key="1">
    <source>
        <dbReference type="EMBL" id="BCU70818.1"/>
    </source>
</evidence>
<dbReference type="Proteomes" id="UP000825123">
    <property type="component" value="Chromosome"/>
</dbReference>
<proteinExistence type="predicted"/>
<evidence type="ECO:0000313" key="2">
    <source>
        <dbReference type="Proteomes" id="UP000825123"/>
    </source>
</evidence>
<accession>A0A8D5U7M5</accession>
<reference evidence="1 2" key="1">
    <citation type="submission" date="2021-04" db="EMBL/GenBank/DDBJ databases">
        <title>Complete genome sequence of Stygiolobus sp. KN-1.</title>
        <authorList>
            <person name="Nakamura K."/>
            <person name="Sakai H."/>
            <person name="Kurosawa N."/>
        </authorList>
    </citation>
    <scope>NUCLEOTIDE SEQUENCE [LARGE SCALE GENOMIC DNA]</scope>
    <source>
        <strain evidence="1 2">KN-1</strain>
    </source>
</reference>
<organism evidence="1 2">
    <name type="scientific">Stygiolobus caldivivus</name>
    <dbReference type="NCBI Taxonomy" id="2824673"/>
    <lineage>
        <taxon>Archaea</taxon>
        <taxon>Thermoproteota</taxon>
        <taxon>Thermoprotei</taxon>
        <taxon>Sulfolobales</taxon>
        <taxon>Sulfolobaceae</taxon>
        <taxon>Stygiolobus</taxon>
    </lineage>
</organism>
<dbReference type="EMBL" id="AP024597">
    <property type="protein sequence ID" value="BCU70818.1"/>
    <property type="molecule type" value="Genomic_DNA"/>
</dbReference>
<dbReference type="AlphaFoldDB" id="A0A8D5U7M5"/>
<protein>
    <submittedName>
        <fullName evidence="1">Uncharacterized protein</fullName>
    </submittedName>
</protein>